<keyword evidence="3" id="KW-1185">Reference proteome</keyword>
<dbReference type="STRING" id="393003.SAMN05660461_1405"/>
<accession>A0A1T5NGG7</accession>
<dbReference type="Proteomes" id="UP000190166">
    <property type="component" value="Unassembled WGS sequence"/>
</dbReference>
<evidence type="ECO:0000313" key="3">
    <source>
        <dbReference type="Proteomes" id="UP000190166"/>
    </source>
</evidence>
<evidence type="ECO:0000256" key="1">
    <source>
        <dbReference type="SAM" id="MobiDB-lite"/>
    </source>
</evidence>
<name>A0A1T5NGG7_9BACT</name>
<dbReference type="RefSeq" id="WP_079468671.1">
    <property type="nucleotide sequence ID" value="NZ_FUZZ01000001.1"/>
</dbReference>
<dbReference type="AlphaFoldDB" id="A0A1T5NGG7"/>
<feature type="region of interest" description="Disordered" evidence="1">
    <location>
        <begin position="27"/>
        <end position="65"/>
    </location>
</feature>
<reference evidence="2 3" key="1">
    <citation type="submission" date="2017-02" db="EMBL/GenBank/DDBJ databases">
        <authorList>
            <person name="Peterson S.W."/>
        </authorList>
    </citation>
    <scope>NUCLEOTIDE SEQUENCE [LARGE SCALE GENOMIC DNA]</scope>
    <source>
        <strain evidence="2 3">DSM 18108</strain>
    </source>
</reference>
<dbReference type="EMBL" id="FUZZ01000001">
    <property type="protein sequence ID" value="SKC99208.1"/>
    <property type="molecule type" value="Genomic_DNA"/>
</dbReference>
<sequence length="65" mass="7384">MSQKKKNKKETKIEKKTVVDLDNLKSLENIKTNKDSFEEIDGGEINGGRDVDQPSVDPQWPTTTH</sequence>
<organism evidence="2 3">
    <name type="scientific">Chitinophaga ginsengisegetis</name>
    <dbReference type="NCBI Taxonomy" id="393003"/>
    <lineage>
        <taxon>Bacteria</taxon>
        <taxon>Pseudomonadati</taxon>
        <taxon>Bacteroidota</taxon>
        <taxon>Chitinophagia</taxon>
        <taxon>Chitinophagales</taxon>
        <taxon>Chitinophagaceae</taxon>
        <taxon>Chitinophaga</taxon>
    </lineage>
</organism>
<evidence type="ECO:0000313" key="2">
    <source>
        <dbReference type="EMBL" id="SKC99208.1"/>
    </source>
</evidence>
<proteinExistence type="predicted"/>
<gene>
    <name evidence="2" type="ORF">SAMN05660461_1405</name>
</gene>
<protein>
    <submittedName>
        <fullName evidence="2">Uncharacterized protein</fullName>
    </submittedName>
</protein>